<dbReference type="InterPro" id="IPR045518">
    <property type="entry name" value="2EXR"/>
</dbReference>
<dbReference type="AlphaFoldDB" id="A0A8H4RHI8"/>
<evidence type="ECO:0000313" key="2">
    <source>
        <dbReference type="EMBL" id="KAF4628282.1"/>
    </source>
</evidence>
<name>A0A8H4RHI8_9HELO</name>
<reference evidence="2 3" key="1">
    <citation type="submission" date="2020-03" db="EMBL/GenBank/DDBJ databases">
        <title>Draft Genome Sequence of Cudoniella acicularis.</title>
        <authorList>
            <person name="Buettner E."/>
            <person name="Kellner H."/>
        </authorList>
    </citation>
    <scope>NUCLEOTIDE SEQUENCE [LARGE SCALE GENOMIC DNA]</scope>
    <source>
        <strain evidence="2 3">DSM 108380</strain>
    </source>
</reference>
<evidence type="ECO:0000259" key="1">
    <source>
        <dbReference type="Pfam" id="PF20150"/>
    </source>
</evidence>
<comment type="caution">
    <text evidence="2">The sequence shown here is derived from an EMBL/GenBank/DDBJ whole genome shotgun (WGS) entry which is preliminary data.</text>
</comment>
<sequence>MSVVQLRDLLLDLQLQQTGSSSKRVEPQDPDRPLVDGRLAALKEPRTVEIEFNEDRGFFSGTRLPVALKVCTDSRQSVLSSYPCCFGNIIYPPQVVFNFSLDTLLIYDHMQFQLLYLFLSLTTKELTHLQYLAVEKYADESDVCASVNPYTAIKKLTPKLSALKAVLVVTDLADWGLISHPTGNSPMELFEEWPDALMSQHNCLNTMFVDEMAGNYDCSYYALPDVDGSEFADICAPKVLSIWGWRPTES</sequence>
<feature type="domain" description="2EXR" evidence="1">
    <location>
        <begin position="41"/>
        <end position="104"/>
    </location>
</feature>
<dbReference type="OrthoDB" id="3473305at2759"/>
<protein>
    <recommendedName>
        <fullName evidence="1">2EXR domain-containing protein</fullName>
    </recommendedName>
</protein>
<dbReference type="Proteomes" id="UP000566819">
    <property type="component" value="Unassembled WGS sequence"/>
</dbReference>
<evidence type="ECO:0000313" key="3">
    <source>
        <dbReference type="Proteomes" id="UP000566819"/>
    </source>
</evidence>
<accession>A0A8H4RHI8</accession>
<organism evidence="2 3">
    <name type="scientific">Cudoniella acicularis</name>
    <dbReference type="NCBI Taxonomy" id="354080"/>
    <lineage>
        <taxon>Eukaryota</taxon>
        <taxon>Fungi</taxon>
        <taxon>Dikarya</taxon>
        <taxon>Ascomycota</taxon>
        <taxon>Pezizomycotina</taxon>
        <taxon>Leotiomycetes</taxon>
        <taxon>Helotiales</taxon>
        <taxon>Tricladiaceae</taxon>
        <taxon>Cudoniella</taxon>
    </lineage>
</organism>
<dbReference type="Pfam" id="PF20150">
    <property type="entry name" value="2EXR"/>
    <property type="match status" value="1"/>
</dbReference>
<dbReference type="EMBL" id="JAAMPI010000834">
    <property type="protein sequence ID" value="KAF4628282.1"/>
    <property type="molecule type" value="Genomic_DNA"/>
</dbReference>
<keyword evidence="3" id="KW-1185">Reference proteome</keyword>
<gene>
    <name evidence="2" type="ORF">G7Y89_g9872</name>
</gene>
<proteinExistence type="predicted"/>